<dbReference type="Proteomes" id="UP001202827">
    <property type="component" value="Unassembled WGS sequence"/>
</dbReference>
<keyword evidence="4" id="KW-0175">Coiled coil</keyword>
<dbReference type="EMBL" id="JALPRY010000018">
    <property type="protein sequence ID" value="MCK8781682.1"/>
    <property type="molecule type" value="Genomic_DNA"/>
</dbReference>
<dbReference type="CDD" id="cd11386">
    <property type="entry name" value="MCP_signal"/>
    <property type="match status" value="1"/>
</dbReference>
<dbReference type="InterPro" id="IPR003660">
    <property type="entry name" value="HAMP_dom"/>
</dbReference>
<comment type="caution">
    <text evidence="9">The sequence shown here is derived from an EMBL/GenBank/DDBJ whole genome shotgun (WGS) entry which is preliminary data.</text>
</comment>
<dbReference type="InterPro" id="IPR051310">
    <property type="entry name" value="MCP_chemotaxis"/>
</dbReference>
<name>A0ABT0IUX7_9HYPH</name>
<evidence type="ECO:0000313" key="9">
    <source>
        <dbReference type="EMBL" id="MCK8781682.1"/>
    </source>
</evidence>
<dbReference type="PROSITE" id="PS50885">
    <property type="entry name" value="HAMP"/>
    <property type="match status" value="2"/>
</dbReference>
<keyword evidence="6" id="KW-0732">Signal</keyword>
<keyword evidence="5" id="KW-0472">Membrane</keyword>
<keyword evidence="1" id="KW-0145">Chemotaxis</keyword>
<keyword evidence="3" id="KW-0807">Transducer</keyword>
<evidence type="ECO:0000259" key="8">
    <source>
        <dbReference type="PROSITE" id="PS50885"/>
    </source>
</evidence>
<accession>A0ABT0IUX7</accession>
<dbReference type="PANTHER" id="PTHR43531:SF11">
    <property type="entry name" value="METHYL-ACCEPTING CHEMOTAXIS PROTEIN 3"/>
    <property type="match status" value="1"/>
</dbReference>
<dbReference type="SMART" id="SM00304">
    <property type="entry name" value="HAMP"/>
    <property type="match status" value="2"/>
</dbReference>
<dbReference type="Pfam" id="PF12729">
    <property type="entry name" value="4HB_MCP_1"/>
    <property type="match status" value="1"/>
</dbReference>
<feature type="signal peptide" evidence="6">
    <location>
        <begin position="1"/>
        <end position="25"/>
    </location>
</feature>
<feature type="domain" description="HAMP" evidence="8">
    <location>
        <begin position="294"/>
        <end position="346"/>
    </location>
</feature>
<evidence type="ECO:0000259" key="7">
    <source>
        <dbReference type="PROSITE" id="PS50111"/>
    </source>
</evidence>
<keyword evidence="5" id="KW-1133">Transmembrane helix</keyword>
<dbReference type="PANTHER" id="PTHR43531">
    <property type="entry name" value="PROTEIN ICFG"/>
    <property type="match status" value="1"/>
</dbReference>
<reference evidence="9 10" key="1">
    <citation type="submission" date="2022-04" db="EMBL/GenBank/DDBJ databases">
        <title>Rhizobium coralii sp. nov., isolated from coral Turbinaria peltata.</title>
        <authorList>
            <person name="Sun H."/>
        </authorList>
    </citation>
    <scope>NUCLEOTIDE SEQUENCE [LARGE SCALE GENOMIC DNA]</scope>
    <source>
        <strain evidence="9 10">NTR19</strain>
    </source>
</reference>
<dbReference type="SMART" id="SM00283">
    <property type="entry name" value="MA"/>
    <property type="match status" value="1"/>
</dbReference>
<dbReference type="InterPro" id="IPR004089">
    <property type="entry name" value="MCPsignal_dom"/>
</dbReference>
<evidence type="ECO:0000256" key="1">
    <source>
        <dbReference type="ARBA" id="ARBA00022500"/>
    </source>
</evidence>
<sequence>MKRPSVRLSLISAFACLSLSGAALSGTGIYEMFELDSKTDTIATDLLPRLAQSKDIDAAVASLRLAYVQHIISPDNTLALEAEAKIAAERSRIEKAVADSERVLGPGDTRQAELLKVIGENFTNLVKAGDEVVTLSRNGSERQAKLAFNRDVEPFGNQIAEAALALVALNDANVAKFARESEELKQSGLTIFYGLSIFTALVGVLAMVFAVRGIANPILRIDGAMRRLAQGDTQSEIPFTGRTDEVGSMAGAVEVFRQAAIANKRLEEEAEAARRQAEADRITAQQRAEADAAERLRAATSGLAVGLRRLAEGDLAFQLEEAFAPDFEGLRHDFNQSVRQLADTLTTISHSIHGMDNGTREISTGITALSKRTEQQAAALEETAAALDEITANVTSSAKRTEEARTIAVKANESAASSTEVVHHAEDAMRRIEDSSQQISSIIGVIDEIAFQTNLLALNAGVEAARAGDAGKGFAVVAQEVRELAQRSAKAAKEIKELIQNSAGEVENGVTLVRKTGIALGTIGGFISEINKHMDAISLSAREQSTGLAEVNSAVNAMDQTTQQNAAMVEESTAAAATLAAEAEKLRDLVARFQLDGMASGAVSALRHTASAMAAPETSRTRRAQAAPRFEGNAAVAAHDWQDF</sequence>
<dbReference type="SUPFAM" id="SSF158472">
    <property type="entry name" value="HAMP domain-like"/>
    <property type="match status" value="1"/>
</dbReference>
<proteinExistence type="inferred from homology"/>
<comment type="similarity">
    <text evidence="2">Belongs to the methyl-accepting chemotaxis (MCP) protein family.</text>
</comment>
<protein>
    <submittedName>
        <fullName evidence="9">Methyl-accepting chemotaxis protein</fullName>
    </submittedName>
</protein>
<evidence type="ECO:0000256" key="3">
    <source>
        <dbReference type="PROSITE-ProRule" id="PRU00284"/>
    </source>
</evidence>
<dbReference type="RefSeq" id="WP_248684117.1">
    <property type="nucleotide sequence ID" value="NZ_JALPRY010000018.1"/>
</dbReference>
<dbReference type="PROSITE" id="PS50111">
    <property type="entry name" value="CHEMOTAXIS_TRANSDUC_2"/>
    <property type="match status" value="1"/>
</dbReference>
<dbReference type="Pfam" id="PF00015">
    <property type="entry name" value="MCPsignal"/>
    <property type="match status" value="1"/>
</dbReference>
<dbReference type="CDD" id="cd06225">
    <property type="entry name" value="HAMP"/>
    <property type="match status" value="1"/>
</dbReference>
<evidence type="ECO:0000256" key="6">
    <source>
        <dbReference type="SAM" id="SignalP"/>
    </source>
</evidence>
<evidence type="ECO:0000256" key="4">
    <source>
        <dbReference type="SAM" id="Coils"/>
    </source>
</evidence>
<dbReference type="Gene3D" id="1.10.287.950">
    <property type="entry name" value="Methyl-accepting chemotaxis protein"/>
    <property type="match status" value="1"/>
</dbReference>
<gene>
    <name evidence="9" type="ORF">M0654_17005</name>
</gene>
<dbReference type="SUPFAM" id="SSF58104">
    <property type="entry name" value="Methyl-accepting chemotaxis protein (MCP) signaling domain"/>
    <property type="match status" value="1"/>
</dbReference>
<keyword evidence="10" id="KW-1185">Reference proteome</keyword>
<feature type="domain" description="HAMP" evidence="8">
    <location>
        <begin position="212"/>
        <end position="265"/>
    </location>
</feature>
<dbReference type="InterPro" id="IPR024478">
    <property type="entry name" value="HlyB_4HB_MCP"/>
</dbReference>
<dbReference type="Pfam" id="PF00672">
    <property type="entry name" value="HAMP"/>
    <property type="match status" value="1"/>
</dbReference>
<feature type="domain" description="Methyl-accepting transducer" evidence="7">
    <location>
        <begin position="351"/>
        <end position="580"/>
    </location>
</feature>
<keyword evidence="5" id="KW-0812">Transmembrane</keyword>
<dbReference type="Gene3D" id="1.10.8.500">
    <property type="entry name" value="HAMP domain in histidine kinase"/>
    <property type="match status" value="1"/>
</dbReference>
<evidence type="ECO:0000256" key="2">
    <source>
        <dbReference type="ARBA" id="ARBA00029447"/>
    </source>
</evidence>
<organism evidence="9 10">
    <name type="scientific">Neorhizobium turbinariae</name>
    <dbReference type="NCBI Taxonomy" id="2937795"/>
    <lineage>
        <taxon>Bacteria</taxon>
        <taxon>Pseudomonadati</taxon>
        <taxon>Pseudomonadota</taxon>
        <taxon>Alphaproteobacteria</taxon>
        <taxon>Hyphomicrobiales</taxon>
        <taxon>Rhizobiaceae</taxon>
        <taxon>Rhizobium/Agrobacterium group</taxon>
        <taxon>Neorhizobium</taxon>
    </lineage>
</organism>
<feature type="chain" id="PRO_5047528984" evidence="6">
    <location>
        <begin position="26"/>
        <end position="644"/>
    </location>
</feature>
<feature type="coiled-coil region" evidence="4">
    <location>
        <begin position="256"/>
        <end position="287"/>
    </location>
</feature>
<feature type="transmembrane region" description="Helical" evidence="5">
    <location>
        <begin position="191"/>
        <end position="211"/>
    </location>
</feature>
<evidence type="ECO:0000256" key="5">
    <source>
        <dbReference type="SAM" id="Phobius"/>
    </source>
</evidence>
<evidence type="ECO:0000313" key="10">
    <source>
        <dbReference type="Proteomes" id="UP001202827"/>
    </source>
</evidence>